<dbReference type="CDD" id="cd17952">
    <property type="entry name" value="DEADc_DDX42"/>
    <property type="match status" value="1"/>
</dbReference>
<evidence type="ECO:0000256" key="18">
    <source>
        <dbReference type="PROSITE-ProRule" id="PRU00552"/>
    </source>
</evidence>
<evidence type="ECO:0000256" key="12">
    <source>
        <dbReference type="ARBA" id="ARBA00047984"/>
    </source>
</evidence>
<evidence type="ECO:0000256" key="8">
    <source>
        <dbReference type="ARBA" id="ARBA00022840"/>
    </source>
</evidence>
<reference evidence="24" key="1">
    <citation type="submission" date="2025-08" db="UniProtKB">
        <authorList>
            <consortium name="Ensembl"/>
        </authorList>
    </citation>
    <scope>IDENTIFICATION</scope>
</reference>
<dbReference type="InterPro" id="IPR014001">
    <property type="entry name" value="Helicase_ATP-bd"/>
</dbReference>
<feature type="short sequence motif" description="Q motif" evidence="18">
    <location>
        <begin position="253"/>
        <end position="281"/>
    </location>
</feature>
<dbReference type="SMART" id="SM00490">
    <property type="entry name" value="HELICc"/>
    <property type="match status" value="1"/>
</dbReference>
<evidence type="ECO:0000256" key="7">
    <source>
        <dbReference type="ARBA" id="ARBA00022806"/>
    </source>
</evidence>
<evidence type="ECO:0000256" key="1">
    <source>
        <dbReference type="ARBA" id="ARBA00004123"/>
    </source>
</evidence>
<evidence type="ECO:0000259" key="22">
    <source>
        <dbReference type="PROSITE" id="PS51194"/>
    </source>
</evidence>
<evidence type="ECO:0000256" key="15">
    <source>
        <dbReference type="ARBA" id="ARBA00062781"/>
    </source>
</evidence>
<dbReference type="GO" id="GO:0003724">
    <property type="term" value="F:RNA helicase activity"/>
    <property type="evidence" value="ECO:0007669"/>
    <property type="project" value="UniProtKB-EC"/>
</dbReference>
<name>A0A8C5ZBR0_MARMA</name>
<dbReference type="FunFam" id="3.40.50.300:FF:000079">
    <property type="entry name" value="probable ATP-dependent RNA helicase DDX17"/>
    <property type="match status" value="1"/>
</dbReference>
<evidence type="ECO:0000256" key="9">
    <source>
        <dbReference type="ARBA" id="ARBA00022884"/>
    </source>
</evidence>
<dbReference type="GO" id="GO:0003723">
    <property type="term" value="F:RNA binding"/>
    <property type="evidence" value="ECO:0007669"/>
    <property type="project" value="UniProtKB-KW"/>
</dbReference>
<comment type="similarity">
    <text evidence="14">Belongs to the DEAD box helicase family. DDX42 subfamily.</text>
</comment>
<comment type="subunit">
    <text evidence="15">Transient component of the SF3B subcomplex of the 17S U2 SnRNP complex. Interacts (via the C-terminus) with TP53BP2; the interaction is not inhibitied by TP53BP2 ubiquitination and is independent of p53/TP53.</text>
</comment>
<feature type="compositionally biased region" description="Acidic residues" evidence="20">
    <location>
        <begin position="70"/>
        <end position="84"/>
    </location>
</feature>
<proteinExistence type="inferred from homology"/>
<evidence type="ECO:0000259" key="21">
    <source>
        <dbReference type="PROSITE" id="PS51192"/>
    </source>
</evidence>
<feature type="region of interest" description="Disordered" evidence="20">
    <location>
        <begin position="737"/>
        <end position="763"/>
    </location>
</feature>
<organism evidence="24 25">
    <name type="scientific">Marmota marmota marmota</name>
    <name type="common">Alpine marmot</name>
    <dbReference type="NCBI Taxonomy" id="9994"/>
    <lineage>
        <taxon>Eukaryota</taxon>
        <taxon>Metazoa</taxon>
        <taxon>Chordata</taxon>
        <taxon>Craniata</taxon>
        <taxon>Vertebrata</taxon>
        <taxon>Euteleostomi</taxon>
        <taxon>Mammalia</taxon>
        <taxon>Eutheria</taxon>
        <taxon>Euarchontoglires</taxon>
        <taxon>Glires</taxon>
        <taxon>Rodentia</taxon>
        <taxon>Sciuromorpha</taxon>
        <taxon>Sciuridae</taxon>
        <taxon>Xerinae</taxon>
        <taxon>Marmotini</taxon>
        <taxon>Marmota</taxon>
    </lineage>
</organism>
<dbReference type="GO" id="GO:0016607">
    <property type="term" value="C:nuclear speck"/>
    <property type="evidence" value="ECO:0007669"/>
    <property type="project" value="Ensembl"/>
</dbReference>
<feature type="compositionally biased region" description="Polar residues" evidence="20">
    <location>
        <begin position="787"/>
        <end position="798"/>
    </location>
</feature>
<feature type="domain" description="Helicase C-terminal" evidence="22">
    <location>
        <begin position="486"/>
        <end position="631"/>
    </location>
</feature>
<dbReference type="InterPro" id="IPR014014">
    <property type="entry name" value="RNA_helicase_DEAD_Q_motif"/>
</dbReference>
<feature type="region of interest" description="Disordered" evidence="20">
    <location>
        <begin position="1"/>
        <end position="117"/>
    </location>
</feature>
<evidence type="ECO:0000256" key="6">
    <source>
        <dbReference type="ARBA" id="ARBA00022801"/>
    </source>
</evidence>
<dbReference type="GO" id="GO:0005829">
    <property type="term" value="C:cytosol"/>
    <property type="evidence" value="ECO:0007669"/>
    <property type="project" value="Ensembl"/>
</dbReference>
<dbReference type="Ensembl" id="ENSMMMT00000012889.1">
    <property type="protein sequence ID" value="ENSMMMP00000011295.1"/>
    <property type="gene ID" value="ENSMMMG00000010051.1"/>
</dbReference>
<dbReference type="FunFam" id="3.40.50.300:FF:000524">
    <property type="entry name" value="ATP-dependent RNA helicase DDX42"/>
    <property type="match status" value="1"/>
</dbReference>
<feature type="compositionally biased region" description="Low complexity" evidence="20">
    <location>
        <begin position="35"/>
        <end position="52"/>
    </location>
</feature>
<dbReference type="CDD" id="cd18787">
    <property type="entry name" value="SF2_C_DEAD"/>
    <property type="match status" value="1"/>
</dbReference>
<comment type="subcellular location">
    <subcellularLocation>
        <location evidence="2">Cytoplasm</location>
    </subcellularLocation>
    <subcellularLocation>
        <location evidence="1">Nucleus</location>
    </subcellularLocation>
</comment>
<dbReference type="Proteomes" id="UP000694407">
    <property type="component" value="Unplaced"/>
</dbReference>
<comment type="catalytic activity">
    <reaction evidence="12">
        <text>ATP + H2O = ADP + phosphate + H(+)</text>
        <dbReference type="Rhea" id="RHEA:13065"/>
        <dbReference type="ChEBI" id="CHEBI:15377"/>
        <dbReference type="ChEBI" id="CHEBI:15378"/>
        <dbReference type="ChEBI" id="CHEBI:30616"/>
        <dbReference type="ChEBI" id="CHEBI:43474"/>
        <dbReference type="ChEBI" id="CHEBI:456216"/>
        <dbReference type="EC" id="3.6.4.13"/>
    </reaction>
</comment>
<keyword evidence="10 19" id="KW-0175">Coiled coil</keyword>
<evidence type="ECO:0000259" key="23">
    <source>
        <dbReference type="PROSITE" id="PS51195"/>
    </source>
</evidence>
<evidence type="ECO:0000256" key="10">
    <source>
        <dbReference type="ARBA" id="ARBA00023054"/>
    </source>
</evidence>
<evidence type="ECO:0000256" key="13">
    <source>
        <dbReference type="ARBA" id="ARBA00056108"/>
    </source>
</evidence>
<feature type="region of interest" description="Disordered" evidence="20">
    <location>
        <begin position="182"/>
        <end position="203"/>
    </location>
</feature>
<keyword evidence="8" id="KW-0067">ATP-binding</keyword>
<evidence type="ECO:0000256" key="11">
    <source>
        <dbReference type="ARBA" id="ARBA00023242"/>
    </source>
</evidence>
<feature type="domain" description="DEAD-box RNA helicase Q" evidence="23">
    <location>
        <begin position="253"/>
        <end position="281"/>
    </location>
</feature>
<dbReference type="AlphaFoldDB" id="A0A8C5ZBR0"/>
<dbReference type="GO" id="GO:0016787">
    <property type="term" value="F:hydrolase activity"/>
    <property type="evidence" value="ECO:0007669"/>
    <property type="project" value="UniProtKB-KW"/>
</dbReference>
<dbReference type="InterPro" id="IPR027417">
    <property type="entry name" value="P-loop_NTPase"/>
</dbReference>
<protein>
    <recommendedName>
        <fullName evidence="16">ATP-dependent RNA helicase DDX42</fullName>
        <ecNumber evidence="3">3.6.4.13</ecNumber>
    </recommendedName>
    <alternativeName>
        <fullName evidence="17">DEAD box protein 42</fullName>
    </alternativeName>
</protein>
<dbReference type="PROSITE" id="PS51194">
    <property type="entry name" value="HELICASE_CTER"/>
    <property type="match status" value="1"/>
</dbReference>
<evidence type="ECO:0000256" key="5">
    <source>
        <dbReference type="ARBA" id="ARBA00022741"/>
    </source>
</evidence>
<dbReference type="GO" id="GO:0071004">
    <property type="term" value="C:U2-type prespliceosome"/>
    <property type="evidence" value="ECO:0007669"/>
    <property type="project" value="Ensembl"/>
</dbReference>
<feature type="compositionally biased region" description="Gly residues" evidence="20">
    <location>
        <begin position="1"/>
        <end position="18"/>
    </location>
</feature>
<keyword evidence="11" id="KW-0539">Nucleus</keyword>
<evidence type="ECO:0000256" key="20">
    <source>
        <dbReference type="SAM" id="MobiDB-lite"/>
    </source>
</evidence>
<evidence type="ECO:0000256" key="4">
    <source>
        <dbReference type="ARBA" id="ARBA00022490"/>
    </source>
</evidence>
<dbReference type="SUPFAM" id="SSF52540">
    <property type="entry name" value="P-loop containing nucleoside triphosphate hydrolases"/>
    <property type="match status" value="1"/>
</dbReference>
<dbReference type="InterPro" id="IPR001650">
    <property type="entry name" value="Helicase_C-like"/>
</dbReference>
<keyword evidence="25" id="KW-1185">Reference proteome</keyword>
<dbReference type="PROSITE" id="PS51195">
    <property type="entry name" value="Q_MOTIF"/>
    <property type="match status" value="1"/>
</dbReference>
<dbReference type="InterPro" id="IPR011545">
    <property type="entry name" value="DEAD/DEAH_box_helicase_dom"/>
</dbReference>
<dbReference type="GO" id="GO:1903241">
    <property type="term" value="P:U2-type prespliceosome assembly"/>
    <property type="evidence" value="ECO:0007669"/>
    <property type="project" value="Ensembl"/>
</dbReference>
<feature type="compositionally biased region" description="Basic and acidic residues" evidence="20">
    <location>
        <begin position="821"/>
        <end position="908"/>
    </location>
</feature>
<dbReference type="PANTHER" id="PTHR47958">
    <property type="entry name" value="ATP-DEPENDENT RNA HELICASE DBP3"/>
    <property type="match status" value="1"/>
</dbReference>
<comment type="function">
    <text evidence="13">ATP-dependent RNA helicase that binds to partially double-stranded RNAs (dsRNAs) in order to unwind RNA secondary structures. Unwinding is promoted in the presence of single-strand binding proteins. Also mediates RNA duplex formation thereby displacing the single-strand RNA binding protein. ATP and ADP modulate its activity: ATP binding and hydrolysis by DDX42 triggers RNA strand separation, whereas the ADP-bound form of the protein triggers annealing of complementary RNA strands. Required for assembly of the 17S U2 SnRNP complex of the spliceosome, a large ribonucleoprotein complex that removes introns from transcribed pre-mRNAs: DDX42 associates transiently with the SF3B subcomplex of the 17S U2 SnRNP complex and is released after fulfilling its role in the assembly of 17S U2 SnRNP. Involved in the survival of cells by interacting with TP53BP2 and thereby counteracting the apoptosis-stimulating activity of TP53BP2. Relocalizes TP53BP2 to the cytoplasm.</text>
</comment>
<dbReference type="EC" id="3.6.4.13" evidence="3"/>
<feature type="region of interest" description="Disordered" evidence="20">
    <location>
        <begin position="784"/>
        <end position="926"/>
    </location>
</feature>
<evidence type="ECO:0000256" key="19">
    <source>
        <dbReference type="SAM" id="Coils"/>
    </source>
</evidence>
<accession>A0A8C5ZBR0</accession>
<keyword evidence="4" id="KW-0963">Cytoplasm</keyword>
<sequence>MNWNKGGPGTKRGFGFGGFAISAGKKEEPKLPQQSHSAFGATSSSSGFGKSAPPQLPSFYKIGSKRANFDEENAYFEDEEEDSSNVDLPYIPAENSPTRQQFHSKPADSDSDDDPLEAFMAEVEDQAARDMKRLEEKDKERKNVKGIRDDIEEEDDQEAYFRYMAENPTAGVVQEEEEDNLEYDSDGNPIAPSKKIIDPLPPIDHSEIDYPPFEKNFYNEHEEITNLTPQQLIDLRHKLNLRVSGAAPPRPGSSFAHFGFDEQLMHQIRKSEYTQPTPIQCQGVPVALSGRDMIGIAKTGSGKTAAFIWPMLIHIMDQKELEPGDGPIAVIVCPTRELCQQIHAECKRFGKAYNLRSVAVYGGGSMWEQAKALQEGAEIVVCTPGRLIDHVKKKATNLQRVSYLVFDEADRMFDMGFEYQVRSIASHVRPDRQTLLFSATFRKKIEKLARDILIDPIRVVQGDIGANEDVTQIVEILHSGPSKWNWLTRRLVEFTSSGSVLLFVTKKANAEELANNLKQEGHNLGLLHGDMDQSERNKVISDFKKKDIPVLVATDVAARGLDIPSIKTVINYDVARDIDTHTHRIGRTGRAGEKGVAYTLLTPKDSNFAGDLVRNLEGANQHVSKELLDLAMQNAWFRKSRFKGGKGKKLNIGGGGLGYRERPGLGSENTDRGNNNNVMSNYEAYKPSTGAMGDRLTAMKAAFQSQYKSHFVAASLSNQKAGSSAAGASGWTSAGSLNSVPTNSAQQGHNSPDNPITSAATKSIPGFGNTGNITSAPVTYPSVGAQGVNNTASGNNSREGIGGGNGKRERYTENRGGGRHSHGESGNRHGDGGRHGDGYRYPESSSSRHTDSHQHGENRHGGSTGRHGESRGANDGRNGESRKEGCNRESKVDSSKMDKMDSKTDKTVDGFAVPEPPKRKKSRWDS</sequence>
<dbReference type="GO" id="GO:0042981">
    <property type="term" value="P:regulation of apoptotic process"/>
    <property type="evidence" value="ECO:0007669"/>
    <property type="project" value="Ensembl"/>
</dbReference>
<feature type="compositionally biased region" description="Polar residues" evidence="20">
    <location>
        <begin position="737"/>
        <end position="761"/>
    </location>
</feature>
<dbReference type="PROSITE" id="PS00039">
    <property type="entry name" value="DEAD_ATP_HELICASE"/>
    <property type="match status" value="1"/>
</dbReference>
<keyword evidence="6" id="KW-0378">Hydrolase</keyword>
<dbReference type="Gene3D" id="3.40.50.300">
    <property type="entry name" value="P-loop containing nucleotide triphosphate hydrolases"/>
    <property type="match status" value="2"/>
</dbReference>
<dbReference type="GO" id="GO:0005524">
    <property type="term" value="F:ATP binding"/>
    <property type="evidence" value="ECO:0007669"/>
    <property type="project" value="UniProtKB-KW"/>
</dbReference>
<evidence type="ECO:0000313" key="25">
    <source>
        <dbReference type="Proteomes" id="UP000694407"/>
    </source>
</evidence>
<evidence type="ECO:0000256" key="16">
    <source>
        <dbReference type="ARBA" id="ARBA00068282"/>
    </source>
</evidence>
<dbReference type="Pfam" id="PF00270">
    <property type="entry name" value="DEAD"/>
    <property type="match status" value="1"/>
</dbReference>
<dbReference type="InterPro" id="IPR000629">
    <property type="entry name" value="RNA-helicase_DEAD-box_CS"/>
</dbReference>
<dbReference type="SMART" id="SM00487">
    <property type="entry name" value="DEXDc"/>
    <property type="match status" value="1"/>
</dbReference>
<dbReference type="GO" id="GO:0008104">
    <property type="term" value="P:intracellular protein localization"/>
    <property type="evidence" value="ECO:0007669"/>
    <property type="project" value="Ensembl"/>
</dbReference>
<reference evidence="24" key="2">
    <citation type="submission" date="2025-09" db="UniProtKB">
        <authorList>
            <consortium name="Ensembl"/>
        </authorList>
    </citation>
    <scope>IDENTIFICATION</scope>
</reference>
<dbReference type="Pfam" id="PF00271">
    <property type="entry name" value="Helicase_C"/>
    <property type="match status" value="1"/>
</dbReference>
<evidence type="ECO:0000256" key="14">
    <source>
        <dbReference type="ARBA" id="ARBA00061633"/>
    </source>
</evidence>
<feature type="coiled-coil region" evidence="19">
    <location>
        <begin position="120"/>
        <end position="157"/>
    </location>
</feature>
<keyword evidence="9" id="KW-0694">RNA-binding</keyword>
<evidence type="ECO:0000313" key="24">
    <source>
        <dbReference type="Ensembl" id="ENSMMMP00000011295.1"/>
    </source>
</evidence>
<evidence type="ECO:0000256" key="2">
    <source>
        <dbReference type="ARBA" id="ARBA00004496"/>
    </source>
</evidence>
<dbReference type="GeneTree" id="ENSGT00940000156559"/>
<dbReference type="PROSITE" id="PS51192">
    <property type="entry name" value="HELICASE_ATP_BIND_1"/>
    <property type="match status" value="1"/>
</dbReference>
<feature type="domain" description="Helicase ATP-binding" evidence="21">
    <location>
        <begin position="284"/>
        <end position="459"/>
    </location>
</feature>
<keyword evidence="5" id="KW-0547">Nucleotide-binding</keyword>
<keyword evidence="7" id="KW-0347">Helicase</keyword>
<evidence type="ECO:0000256" key="17">
    <source>
        <dbReference type="ARBA" id="ARBA00075438"/>
    </source>
</evidence>
<gene>
    <name evidence="24" type="primary">DDX42</name>
</gene>
<evidence type="ECO:0000256" key="3">
    <source>
        <dbReference type="ARBA" id="ARBA00012552"/>
    </source>
</evidence>